<keyword evidence="1" id="KW-1133">Transmembrane helix</keyword>
<feature type="transmembrane region" description="Helical" evidence="1">
    <location>
        <begin position="70"/>
        <end position="88"/>
    </location>
</feature>
<dbReference type="Proteomes" id="UP001196565">
    <property type="component" value="Unassembled WGS sequence"/>
</dbReference>
<evidence type="ECO:0000313" key="3">
    <source>
        <dbReference type="Proteomes" id="UP001196565"/>
    </source>
</evidence>
<comment type="caution">
    <text evidence="2">The sequence shown here is derived from an EMBL/GenBank/DDBJ whole genome shotgun (WGS) entry which is preliminary data.</text>
</comment>
<organism evidence="2 3">
    <name type="scientific">Roseomonas alba</name>
    <dbReference type="NCBI Taxonomy" id="2846776"/>
    <lineage>
        <taxon>Bacteria</taxon>
        <taxon>Pseudomonadati</taxon>
        <taxon>Pseudomonadota</taxon>
        <taxon>Alphaproteobacteria</taxon>
        <taxon>Acetobacterales</taxon>
        <taxon>Roseomonadaceae</taxon>
        <taxon>Roseomonas</taxon>
    </lineage>
</organism>
<proteinExistence type="predicted"/>
<accession>A0ABS7AEL7</accession>
<feature type="transmembrane region" description="Helical" evidence="1">
    <location>
        <begin position="38"/>
        <end position="58"/>
    </location>
</feature>
<name>A0ABS7AEL7_9PROT</name>
<keyword evidence="1" id="KW-0812">Transmembrane</keyword>
<reference evidence="2 3" key="1">
    <citation type="submission" date="2021-07" db="EMBL/GenBank/DDBJ databases">
        <authorList>
            <person name="So Y."/>
        </authorList>
    </citation>
    <scope>NUCLEOTIDE SEQUENCE [LARGE SCALE GENOMIC DNA]</scope>
    <source>
        <strain evidence="2 3">HJA6</strain>
    </source>
</reference>
<gene>
    <name evidence="2" type="ORF">KPL78_23035</name>
</gene>
<keyword evidence="3" id="KW-1185">Reference proteome</keyword>
<evidence type="ECO:0000313" key="2">
    <source>
        <dbReference type="EMBL" id="MBW6400754.1"/>
    </source>
</evidence>
<evidence type="ECO:0008006" key="4">
    <source>
        <dbReference type="Google" id="ProtNLM"/>
    </source>
</evidence>
<sequence length="100" mass="9908">MAEEPTMAVAKMAAAAAAAGGSARIAIAMHGGSRGWRLAIEGFVGATLGVMAAGIAVWVDPSLRDAGWPLLIVAGAAGIAGALGTRALDLLEAALRKRVT</sequence>
<keyword evidence="1" id="KW-0472">Membrane</keyword>
<dbReference type="RefSeq" id="WP_219765329.1">
    <property type="nucleotide sequence ID" value="NZ_JAHYBZ010000009.1"/>
</dbReference>
<dbReference type="EMBL" id="JAHYBZ010000009">
    <property type="protein sequence ID" value="MBW6400754.1"/>
    <property type="molecule type" value="Genomic_DNA"/>
</dbReference>
<protein>
    <recommendedName>
        <fullName evidence="4">Holin</fullName>
    </recommendedName>
</protein>
<evidence type="ECO:0000256" key="1">
    <source>
        <dbReference type="SAM" id="Phobius"/>
    </source>
</evidence>